<dbReference type="Proteomes" id="UP000594263">
    <property type="component" value="Unplaced"/>
</dbReference>
<organism evidence="1 2">
    <name type="scientific">Kalanchoe fedtschenkoi</name>
    <name type="common">Lavender scallops</name>
    <name type="synonym">South American air plant</name>
    <dbReference type="NCBI Taxonomy" id="63787"/>
    <lineage>
        <taxon>Eukaryota</taxon>
        <taxon>Viridiplantae</taxon>
        <taxon>Streptophyta</taxon>
        <taxon>Embryophyta</taxon>
        <taxon>Tracheophyta</taxon>
        <taxon>Spermatophyta</taxon>
        <taxon>Magnoliopsida</taxon>
        <taxon>eudicotyledons</taxon>
        <taxon>Gunneridae</taxon>
        <taxon>Pentapetalae</taxon>
        <taxon>Saxifragales</taxon>
        <taxon>Crassulaceae</taxon>
        <taxon>Kalanchoe</taxon>
    </lineage>
</organism>
<evidence type="ECO:0000313" key="1">
    <source>
        <dbReference type="EnsemblPlants" id="Kaladp0071s0129.1.v1.1.CDS.1"/>
    </source>
</evidence>
<dbReference type="EnsemblPlants" id="Kaladp0071s0129.1.v1.1">
    <property type="protein sequence ID" value="Kaladp0071s0129.1.v1.1.CDS.1"/>
    <property type="gene ID" value="Kaladp0071s0129.v1.1"/>
</dbReference>
<reference evidence="1" key="1">
    <citation type="submission" date="2021-01" db="UniProtKB">
        <authorList>
            <consortium name="EnsemblPlants"/>
        </authorList>
    </citation>
    <scope>IDENTIFICATION</scope>
</reference>
<accession>A0A7N0ULR9</accession>
<proteinExistence type="predicted"/>
<sequence length="150" mass="16652">MSFHAGLHVCNYSIDRCSYVLFVLHPFLFNLPFNRSSVHHCYISHTPLLPIAQSTCQGPPSLPLFVRFTSRDQQMTSPQTITSFSIGSSIAHHQSTSACPPSPPTINLPSPSTGSSIRLFIIRTCTAFFSSSIKHFHGKTQLFEIHLPLP</sequence>
<protein>
    <submittedName>
        <fullName evidence="1">Uncharacterized protein</fullName>
    </submittedName>
</protein>
<evidence type="ECO:0000313" key="2">
    <source>
        <dbReference type="Proteomes" id="UP000594263"/>
    </source>
</evidence>
<dbReference type="Gramene" id="Kaladp0071s0129.1.v1.1">
    <property type="protein sequence ID" value="Kaladp0071s0129.1.v1.1.CDS.1"/>
    <property type="gene ID" value="Kaladp0071s0129.v1.1"/>
</dbReference>
<dbReference type="AlphaFoldDB" id="A0A7N0ULR9"/>
<name>A0A7N0ULR9_KALFE</name>
<keyword evidence="2" id="KW-1185">Reference proteome</keyword>